<accession>A0A6J4JW73</accession>
<dbReference type="Pfam" id="PF01909">
    <property type="entry name" value="NTP_transf_2"/>
    <property type="match status" value="1"/>
</dbReference>
<dbReference type="GO" id="GO:0016779">
    <property type="term" value="F:nucleotidyltransferase activity"/>
    <property type="evidence" value="ECO:0007669"/>
    <property type="project" value="InterPro"/>
</dbReference>
<proteinExistence type="predicted"/>
<evidence type="ECO:0000259" key="1">
    <source>
        <dbReference type="Pfam" id="PF01909"/>
    </source>
</evidence>
<dbReference type="AlphaFoldDB" id="A0A6J4JW73"/>
<feature type="non-terminal residue" evidence="2">
    <location>
        <position position="91"/>
    </location>
</feature>
<name>A0A6J4JW73_9CHLR</name>
<protein>
    <recommendedName>
        <fullName evidence="1">Polymerase nucleotidyl transferase domain-containing protein</fullName>
    </recommendedName>
</protein>
<dbReference type="EMBL" id="CADCTK010000918">
    <property type="protein sequence ID" value="CAA9288992.1"/>
    <property type="molecule type" value="Genomic_DNA"/>
</dbReference>
<gene>
    <name evidence="2" type="ORF">AVDCRST_MAG26-3949</name>
</gene>
<dbReference type="InterPro" id="IPR002934">
    <property type="entry name" value="Polymerase_NTP_transf_dom"/>
</dbReference>
<sequence>MWEQMTHQQAYPGTPRHQALLHAAAEYYADDARMRALCVFGSLGRGSWDAYSDLDLDVVLADEVEVEPLEELRQLGAVFAGLGERVLLIEP</sequence>
<feature type="domain" description="Polymerase nucleotidyl transferase" evidence="1">
    <location>
        <begin position="36"/>
        <end position="66"/>
    </location>
</feature>
<organism evidence="2">
    <name type="scientific">uncultured Chloroflexia bacterium</name>
    <dbReference type="NCBI Taxonomy" id="1672391"/>
    <lineage>
        <taxon>Bacteria</taxon>
        <taxon>Bacillati</taxon>
        <taxon>Chloroflexota</taxon>
        <taxon>Chloroflexia</taxon>
        <taxon>environmental samples</taxon>
    </lineage>
</organism>
<evidence type="ECO:0000313" key="2">
    <source>
        <dbReference type="EMBL" id="CAA9288992.1"/>
    </source>
</evidence>
<dbReference type="SUPFAM" id="SSF81301">
    <property type="entry name" value="Nucleotidyltransferase"/>
    <property type="match status" value="1"/>
</dbReference>
<dbReference type="Gene3D" id="3.30.460.10">
    <property type="entry name" value="Beta Polymerase, domain 2"/>
    <property type="match status" value="1"/>
</dbReference>
<dbReference type="InterPro" id="IPR043519">
    <property type="entry name" value="NT_sf"/>
</dbReference>
<reference evidence="2" key="1">
    <citation type="submission" date="2020-02" db="EMBL/GenBank/DDBJ databases">
        <authorList>
            <person name="Meier V. D."/>
        </authorList>
    </citation>
    <scope>NUCLEOTIDE SEQUENCE</scope>
    <source>
        <strain evidence="2">AVDCRST_MAG26</strain>
    </source>
</reference>